<comment type="pathway">
    <text evidence="2">Cofactor biosynthesis; NAD(+) biosynthesis; quinolinate from iminoaspartate: step 1/1.</text>
</comment>
<dbReference type="PANTHER" id="PTHR30573:SF0">
    <property type="entry name" value="QUINOLINATE SYNTHASE, CHLOROPLASTIC"/>
    <property type="match status" value="1"/>
</dbReference>
<evidence type="ECO:0000313" key="11">
    <source>
        <dbReference type="EMBL" id="CAD8684389.1"/>
    </source>
</evidence>
<dbReference type="Gene3D" id="3.40.50.10800">
    <property type="entry name" value="NadA-like"/>
    <property type="match status" value="3"/>
</dbReference>
<dbReference type="GO" id="GO:0046872">
    <property type="term" value="F:metal ion binding"/>
    <property type="evidence" value="ECO:0007669"/>
    <property type="project" value="UniProtKB-KW"/>
</dbReference>
<evidence type="ECO:0000256" key="9">
    <source>
        <dbReference type="ARBA" id="ARBA00023014"/>
    </source>
</evidence>
<evidence type="ECO:0000256" key="4">
    <source>
        <dbReference type="ARBA" id="ARBA00022485"/>
    </source>
</evidence>
<sequence length="701" mass="74331">MQVKMRADGCSTVRTRRVAAGAAPLSRSVNLAPCVVSRQMPVVMAQAAPQASTAGPVATEAHGLPAAAQRVVSRYQAIATNPKERARLLVDAARSLAPLPDSQRIAENRVMGCTAQVWVTAALDASGKVAFSGTSDSELTAGVVAVMCEAVSGLTPEEVLAVDERALLGALALGGLSGVSASRANAAGNIWESMKRRTRALRREFPRFPSLHITADALTPQGAFAQAQAQYLEPDAKEVDALVSLLSTKKIGVVAHFYMDPQVQGVLSSAAERWPHVAISDSLVMADTAVRMAQGGCKYICVLGVDFMSENVRAILDDAGHTDVQVYRMSSDAIGCSLAEAAESEQYMRYLDEAGRTPQSMHVVYINTSLYTKAAANARVPTITCTSSNVVQTVLQGFAQVPNATVWYGPDTYMGRNLAQLFTMLSELPDEEVRALHPAHTAASVKAALPRLKYYDNGTCIVHHIFGGEVCEIVREAYGDAYLTAHFEVPGEMFSLAMAAKSRGMGVVGSTSNILDYISGKVTEALGRPHSEHLQFVLGTEAGMITSIVRKVQKLLQSSSRRDVTVEIVFPVSPKAITTAQQATSSGSPVQLPGGLAVLPGPAGGEGCSLEGGCAACPYMRMNTLQALRSVCERAGAGEAAEAMLEGFKPRPYADKVKGPDGSMQTVAQAGCVPILHMRHFQQKKELPPALVAEMNGSRKA</sequence>
<keyword evidence="8" id="KW-0408">Iron</keyword>
<proteinExistence type="predicted"/>
<keyword evidence="6" id="KW-0808">Transferase</keyword>
<evidence type="ECO:0000256" key="1">
    <source>
        <dbReference type="ARBA" id="ARBA00001966"/>
    </source>
</evidence>
<protein>
    <recommendedName>
        <fullName evidence="3">quinolinate synthase</fullName>
        <ecNumber evidence="3">2.5.1.72</ecNumber>
    </recommendedName>
</protein>
<dbReference type="InterPro" id="IPR003808">
    <property type="entry name" value="Fe-S_metab-assoc_dom"/>
</dbReference>
<evidence type="ECO:0000256" key="2">
    <source>
        <dbReference type="ARBA" id="ARBA00005065"/>
    </source>
</evidence>
<dbReference type="AlphaFoldDB" id="A0A7S0RQB3"/>
<dbReference type="InterPro" id="IPR003473">
    <property type="entry name" value="NadA"/>
</dbReference>
<evidence type="ECO:0000256" key="3">
    <source>
        <dbReference type="ARBA" id="ARBA00012669"/>
    </source>
</evidence>
<dbReference type="GO" id="GO:0009507">
    <property type="term" value="C:chloroplast"/>
    <property type="evidence" value="ECO:0007669"/>
    <property type="project" value="TreeGrafter"/>
</dbReference>
<keyword evidence="5" id="KW-0662">Pyridine nucleotide biosynthesis</keyword>
<keyword evidence="7" id="KW-0479">Metal-binding</keyword>
<dbReference type="PANTHER" id="PTHR30573">
    <property type="entry name" value="QUINOLINATE SYNTHETASE A"/>
    <property type="match status" value="1"/>
</dbReference>
<feature type="domain" description="Fe-S metabolism associated" evidence="10">
    <location>
        <begin position="79"/>
        <end position="196"/>
    </location>
</feature>
<dbReference type="SUPFAM" id="SSF142754">
    <property type="entry name" value="NadA-like"/>
    <property type="match status" value="1"/>
</dbReference>
<evidence type="ECO:0000256" key="8">
    <source>
        <dbReference type="ARBA" id="ARBA00023004"/>
    </source>
</evidence>
<dbReference type="FunFam" id="3.40.50.10800:FF:000006">
    <property type="entry name" value="Quinolinate synthase, chloroplastic"/>
    <property type="match status" value="1"/>
</dbReference>
<dbReference type="Gene3D" id="3.90.1010.10">
    <property type="match status" value="1"/>
</dbReference>
<dbReference type="GO" id="GO:0008987">
    <property type="term" value="F:quinolinate synthetase A activity"/>
    <property type="evidence" value="ECO:0007669"/>
    <property type="project" value="InterPro"/>
</dbReference>
<dbReference type="GO" id="GO:0034628">
    <property type="term" value="P:'de novo' NAD+ biosynthetic process from L-aspartate"/>
    <property type="evidence" value="ECO:0007669"/>
    <property type="project" value="TreeGrafter"/>
</dbReference>
<keyword evidence="4" id="KW-0004">4Fe-4S</keyword>
<keyword evidence="9" id="KW-0411">Iron-sulfur</keyword>
<dbReference type="EMBL" id="HBFB01020915">
    <property type="protein sequence ID" value="CAD8684389.1"/>
    <property type="molecule type" value="Transcribed_RNA"/>
</dbReference>
<comment type="cofactor">
    <cofactor evidence="1">
        <name>[4Fe-4S] cluster</name>
        <dbReference type="ChEBI" id="CHEBI:49883"/>
    </cofactor>
</comment>
<evidence type="ECO:0000256" key="7">
    <source>
        <dbReference type="ARBA" id="ARBA00022723"/>
    </source>
</evidence>
<name>A0A7S0RQB3_9CHLO</name>
<dbReference type="Pfam" id="PF02657">
    <property type="entry name" value="SufE"/>
    <property type="match status" value="1"/>
</dbReference>
<dbReference type="UniPathway" id="UPA00253">
    <property type="reaction ID" value="UER00327"/>
</dbReference>
<dbReference type="SUPFAM" id="SSF82649">
    <property type="entry name" value="SufE/NifU"/>
    <property type="match status" value="1"/>
</dbReference>
<organism evidence="11">
    <name type="scientific">Chlamydomonas leiostraca</name>
    <dbReference type="NCBI Taxonomy" id="1034604"/>
    <lineage>
        <taxon>Eukaryota</taxon>
        <taxon>Viridiplantae</taxon>
        <taxon>Chlorophyta</taxon>
        <taxon>core chlorophytes</taxon>
        <taxon>Chlorophyceae</taxon>
        <taxon>CS clade</taxon>
        <taxon>Chlamydomonadales</taxon>
        <taxon>Chlamydomonadaceae</taxon>
        <taxon>Chlamydomonas</taxon>
    </lineage>
</organism>
<evidence type="ECO:0000256" key="6">
    <source>
        <dbReference type="ARBA" id="ARBA00022679"/>
    </source>
</evidence>
<evidence type="ECO:0000256" key="5">
    <source>
        <dbReference type="ARBA" id="ARBA00022642"/>
    </source>
</evidence>
<dbReference type="EC" id="2.5.1.72" evidence="3"/>
<dbReference type="GO" id="GO:0051539">
    <property type="term" value="F:4 iron, 4 sulfur cluster binding"/>
    <property type="evidence" value="ECO:0007669"/>
    <property type="project" value="UniProtKB-KW"/>
</dbReference>
<dbReference type="InterPro" id="IPR036094">
    <property type="entry name" value="NadA_sf"/>
</dbReference>
<gene>
    <name evidence="11" type="ORF">CLEI1391_LOCUS11751</name>
</gene>
<dbReference type="Pfam" id="PF02445">
    <property type="entry name" value="NadA"/>
    <property type="match status" value="1"/>
</dbReference>
<evidence type="ECO:0000259" key="10">
    <source>
        <dbReference type="Pfam" id="PF02657"/>
    </source>
</evidence>
<accession>A0A7S0RQB3</accession>
<reference evidence="11" key="1">
    <citation type="submission" date="2021-01" db="EMBL/GenBank/DDBJ databases">
        <authorList>
            <person name="Corre E."/>
            <person name="Pelletier E."/>
            <person name="Niang G."/>
            <person name="Scheremetjew M."/>
            <person name="Finn R."/>
            <person name="Kale V."/>
            <person name="Holt S."/>
            <person name="Cochrane G."/>
            <person name="Meng A."/>
            <person name="Brown T."/>
            <person name="Cohen L."/>
        </authorList>
    </citation>
    <scope>NUCLEOTIDE SEQUENCE</scope>
    <source>
        <strain evidence="11">SAG 11-49</strain>
    </source>
</reference>